<dbReference type="EMBL" id="JAAALK010000082">
    <property type="protein sequence ID" value="KAG8086864.1"/>
    <property type="molecule type" value="Genomic_DNA"/>
</dbReference>
<evidence type="ECO:0000256" key="1">
    <source>
        <dbReference type="ARBA" id="ARBA00009995"/>
    </source>
</evidence>
<evidence type="ECO:0000313" key="5">
    <source>
        <dbReference type="EMBL" id="KAG8086864.1"/>
    </source>
</evidence>
<feature type="compositionally biased region" description="Low complexity" evidence="4">
    <location>
        <begin position="1057"/>
        <end position="1066"/>
    </location>
</feature>
<feature type="region of interest" description="Disordered" evidence="4">
    <location>
        <begin position="1027"/>
        <end position="1076"/>
    </location>
</feature>
<dbReference type="FunFam" id="3.40.50.2000:FF:000065">
    <property type="entry name" value="Glycosyltransferase"/>
    <property type="match status" value="2"/>
</dbReference>
<protein>
    <submittedName>
        <fullName evidence="5">Uncharacterized protein</fullName>
    </submittedName>
</protein>
<dbReference type="Pfam" id="PF00201">
    <property type="entry name" value="UDPGT"/>
    <property type="match status" value="2"/>
</dbReference>
<reference evidence="5" key="2">
    <citation type="submission" date="2021-02" db="EMBL/GenBank/DDBJ databases">
        <authorList>
            <person name="Kimball J.A."/>
            <person name="Haas M.W."/>
            <person name="Macchietto M."/>
            <person name="Kono T."/>
            <person name="Duquette J."/>
            <person name="Shao M."/>
        </authorList>
    </citation>
    <scope>NUCLEOTIDE SEQUENCE</scope>
    <source>
        <tissue evidence="5">Fresh leaf tissue</tissue>
    </source>
</reference>
<dbReference type="OrthoDB" id="5835829at2759"/>
<comment type="caution">
    <text evidence="5">The sequence shown here is derived from an EMBL/GenBank/DDBJ whole genome shotgun (WGS) entry which is preliminary data.</text>
</comment>
<reference evidence="5" key="1">
    <citation type="journal article" date="2021" name="bioRxiv">
        <title>Whole Genome Assembly and Annotation of Northern Wild Rice, Zizania palustris L., Supports a Whole Genome Duplication in the Zizania Genus.</title>
        <authorList>
            <person name="Haas M."/>
            <person name="Kono T."/>
            <person name="Macchietto M."/>
            <person name="Millas R."/>
            <person name="McGilp L."/>
            <person name="Shao M."/>
            <person name="Duquette J."/>
            <person name="Hirsch C.N."/>
            <person name="Kimball J."/>
        </authorList>
    </citation>
    <scope>NUCLEOTIDE SEQUENCE</scope>
    <source>
        <tissue evidence="5">Fresh leaf tissue</tissue>
    </source>
</reference>
<accession>A0A8J6BGP0</accession>
<dbReference type="AlphaFoldDB" id="A0A8J6BGP0"/>
<dbReference type="InterPro" id="IPR002213">
    <property type="entry name" value="UDP_glucos_trans"/>
</dbReference>
<sequence>MEKTPHAVVVPYPGSGNINPALQLAKLLHGRGVYVTFVNTEHNHRRVVAAEGAAGIMLRGREGFRFETIPDGLLDANRDGDDYDIGLSVATSRCCEAPLRELVARLQLDGGAPPVTCMVFTALMSFALDVATELGIPTMVLWGGGAASLMTHMRFRELRERGYIPLKDENLLTNGHLDTTVIDWIPGLPPISLGDVSSFVRTTDPDDFVLRFNEMEANKCTKAGALIVNTFDDLDADVLAALRREYRCIYTVGPLGSLLDAGVGACGAATGGGLSLWKQDTECTVWRETQEPGSVVYVNFGSLTVLTQAQLVEFAWGIAATGRPFLWVVRENLVPGGGGPAALPAEFVAETAGRRYLATWCAQEQVLRHRAVGCFVTHNGWNSTCEGIAAGVPMVCWPGFADQYPNCKYACEVWGVGLRLDSEVRREQVAGHVKQVMESEETRGNAARWKAKAEVAARPGGSSYKNMQSMVDAINSLSPSSPTTPQPKQNDCEHLLHGEGNSNHALLHSCIADTRGSELMEKTPHAVVVPYPGSGNINPALQLAKLLHGRGVYVTFVNTEHNHRRVVAAEGAAGIMLRGREGFRFETIPDGLLDANRDGADYDIGLSVATSRCAAPLRELVARLQLDGGAPPVTCMVFTALMSFALDVATELGIPTMVLWGGGAASLMTHMRFRELRERGYIPLKDESLLTNGHLDTTVIDWIPGMPPISLGDVSSFVRTTDPDDFVLRFNEMEANKCTKAGALIVNTFDDLDADVLAALRREYRCIYSVGPLGSLLDAGVGACGAATGGGLSLWKQDTECTAWLETQEPGSVVYVNFGSLTVLTQAQLVEFAWGIAATGRPFLWVVRENLVPGGGGPAALPAEFVAETAGRRYLATWCAQEQVLRHRAVGCFVTHNGWNSTCEGIAAGVPMVCWPGFADQYTNCKYACEVWGVGLRLDSEVRREQVAGHVKQVMESEDTRGNAARWKAKAEVAARPGGSSYKNMQSMVDAINSLSPSSPTTPQPKQNDCEHLLHGEGVLRRPLIRSFSSSSSSPAGRSNPGEGEAAHESRSREPAARPASSYRAPIESNRSSSFL</sequence>
<dbReference type="FunFam" id="3.40.50.2000:FF:000027">
    <property type="entry name" value="Glycosyltransferase"/>
    <property type="match status" value="1"/>
</dbReference>
<dbReference type="CDD" id="cd03784">
    <property type="entry name" value="GT1_Gtf-like"/>
    <property type="match status" value="2"/>
</dbReference>
<dbReference type="GO" id="GO:0080044">
    <property type="term" value="F:quercetin 7-O-glucosyltransferase activity"/>
    <property type="evidence" value="ECO:0007669"/>
    <property type="project" value="TreeGrafter"/>
</dbReference>
<evidence type="ECO:0000256" key="2">
    <source>
        <dbReference type="ARBA" id="ARBA00022676"/>
    </source>
</evidence>
<comment type="similarity">
    <text evidence="1">Belongs to the UDP-glycosyltransferase family.</text>
</comment>
<organism evidence="5 6">
    <name type="scientific">Zizania palustris</name>
    <name type="common">Northern wild rice</name>
    <dbReference type="NCBI Taxonomy" id="103762"/>
    <lineage>
        <taxon>Eukaryota</taxon>
        <taxon>Viridiplantae</taxon>
        <taxon>Streptophyta</taxon>
        <taxon>Embryophyta</taxon>
        <taxon>Tracheophyta</taxon>
        <taxon>Spermatophyta</taxon>
        <taxon>Magnoliopsida</taxon>
        <taxon>Liliopsida</taxon>
        <taxon>Poales</taxon>
        <taxon>Poaceae</taxon>
        <taxon>BOP clade</taxon>
        <taxon>Oryzoideae</taxon>
        <taxon>Oryzeae</taxon>
        <taxon>Zizaniinae</taxon>
        <taxon>Zizania</taxon>
    </lineage>
</organism>
<evidence type="ECO:0000256" key="4">
    <source>
        <dbReference type="SAM" id="MobiDB-lite"/>
    </source>
</evidence>
<dbReference type="GO" id="GO:0080043">
    <property type="term" value="F:quercetin 3-O-glucosyltransferase activity"/>
    <property type="evidence" value="ECO:0007669"/>
    <property type="project" value="TreeGrafter"/>
</dbReference>
<evidence type="ECO:0000313" key="6">
    <source>
        <dbReference type="Proteomes" id="UP000729402"/>
    </source>
</evidence>
<dbReference type="Proteomes" id="UP000729402">
    <property type="component" value="Unassembled WGS sequence"/>
</dbReference>
<dbReference type="PANTHER" id="PTHR11926:SF1537">
    <property type="entry name" value="OS08G0168700 PROTEIN"/>
    <property type="match status" value="1"/>
</dbReference>
<keyword evidence="2" id="KW-0328">Glycosyltransferase</keyword>
<proteinExistence type="inferred from homology"/>
<keyword evidence="6" id="KW-1185">Reference proteome</keyword>
<keyword evidence="3" id="KW-0808">Transferase</keyword>
<gene>
    <name evidence="5" type="ORF">GUJ93_ZPchr0010g11012</name>
</gene>
<evidence type="ECO:0000256" key="3">
    <source>
        <dbReference type="ARBA" id="ARBA00022679"/>
    </source>
</evidence>
<dbReference type="PANTHER" id="PTHR11926">
    <property type="entry name" value="GLUCOSYL/GLUCURONOSYL TRANSFERASES"/>
    <property type="match status" value="1"/>
</dbReference>
<name>A0A8J6BGP0_ZIZPA</name>
<feature type="compositionally biased region" description="Basic and acidic residues" evidence="4">
    <location>
        <begin position="1045"/>
        <end position="1056"/>
    </location>
</feature>